<feature type="compositionally biased region" description="Polar residues" evidence="1">
    <location>
        <begin position="433"/>
        <end position="444"/>
    </location>
</feature>
<feature type="compositionally biased region" description="Low complexity" evidence="1">
    <location>
        <begin position="196"/>
        <end position="220"/>
    </location>
</feature>
<sequence>MSRPRKLSDALKLPESIKFLSTEKSTHPLSRKNSDSWPKRGTRPRAGSISKADIVHMEAGNVKDGFTQFMESQACQAELSAAKKVPLFERPTGNAPEEHMKAAHEFYGFCDELLSSPVDSSGAPVRPCRSDEDVGKRKLEAHEKALARANTTVGHVRSPSQTRPLNVITRKRSLSIDSILRTPAPSLFSRSKRNRVPTATPVATAAASSQESGRPVGQVPARPPRPPPLHRTLSSDPVAPRMQVLRAPEHRRATAPEPPAAPKVSQSWYTSAKPVSPPHAPADQNRVLRCDERRSTDGVQATGKHERPPVHQCGNSAQELQQHEQSHRSHETDPRRSERLPNPRLDRRQQSRPDEERVPRRERFEQEIHQQSSGGRYREASRQQEMARREDAESRRPNHPAPILGESSQRRHRQQSPPRGHAREPGSQDGHASRTNSFKSISSLKHQESYVVIHTRADHDRHREHVPQGPSNPPNIARLQQERSRQPQPQRSEGVKLSQALSRTTTAKEAAAVRSPQSSDHGYIPKAHSRQASHSSQNSTDSVGSGSVYSQPSTVDSARRGDIPSSQRTEEGQCPEPEISVRPVKSKEEVVKCYPRMSSERQPQRVHRTGPSNITWLVQVQVQKTSSADQDVAGTVGRVKLHPPVPDRSQHEAPQIAQKQYFPSLVPKRKDSEETVGSVDSIGDSTTSCTTLVTESVAHLEPAKSALKRSNTIPQQVISEKCVVMEPLHVSTSMRLQRSLGKDSDATGLQSVDVKSEKRGAAVNRAHTRRASESDYRPTPPPKSEKALPPLPPPMVLRQLRHPINDDQPPPTQRSPPIQKLSGSKFVEELDRDSFVLPTTLTKEKRFSPFKRIP</sequence>
<keyword evidence="3" id="KW-1185">Reference proteome</keyword>
<feature type="compositionally biased region" description="Basic and acidic residues" evidence="1">
    <location>
        <begin position="286"/>
        <end position="296"/>
    </location>
</feature>
<protein>
    <submittedName>
        <fullName evidence="2">Uncharacterized protein</fullName>
    </submittedName>
</protein>
<dbReference type="OrthoDB" id="10642153at2759"/>
<feature type="compositionally biased region" description="Basic and acidic residues" evidence="1">
    <location>
        <begin position="376"/>
        <end position="396"/>
    </location>
</feature>
<feature type="compositionally biased region" description="Polar residues" evidence="1">
    <location>
        <begin position="530"/>
        <end position="556"/>
    </location>
</feature>
<evidence type="ECO:0000313" key="3">
    <source>
        <dbReference type="Proteomes" id="UP000250043"/>
    </source>
</evidence>
<evidence type="ECO:0000313" key="2">
    <source>
        <dbReference type="EMBL" id="OCH93091.1"/>
    </source>
</evidence>
<feature type="compositionally biased region" description="Basic and acidic residues" evidence="1">
    <location>
        <begin position="321"/>
        <end position="368"/>
    </location>
</feature>
<name>A0A8E2AY46_9APHY</name>
<reference evidence="2 3" key="1">
    <citation type="submission" date="2016-07" db="EMBL/GenBank/DDBJ databases">
        <title>Draft genome of the white-rot fungus Obba rivulosa 3A-2.</title>
        <authorList>
            <consortium name="DOE Joint Genome Institute"/>
            <person name="Miettinen O."/>
            <person name="Riley R."/>
            <person name="Acob R."/>
            <person name="Barry K."/>
            <person name="Cullen D."/>
            <person name="De Vries R."/>
            <person name="Hainaut M."/>
            <person name="Hatakka A."/>
            <person name="Henrissat B."/>
            <person name="Hilden K."/>
            <person name="Kuo R."/>
            <person name="Labutti K."/>
            <person name="Lipzen A."/>
            <person name="Makela M.R."/>
            <person name="Sandor L."/>
            <person name="Spatafora J.W."/>
            <person name="Grigoriev I.V."/>
            <person name="Hibbett D.S."/>
        </authorList>
    </citation>
    <scope>NUCLEOTIDE SEQUENCE [LARGE SCALE GENOMIC DNA]</scope>
    <source>
        <strain evidence="2 3">3A-2</strain>
    </source>
</reference>
<accession>A0A8E2AY46</accession>
<gene>
    <name evidence="2" type="ORF">OBBRIDRAFT_371097</name>
</gene>
<feature type="compositionally biased region" description="Basic and acidic residues" evidence="1">
    <location>
        <begin position="455"/>
        <end position="466"/>
    </location>
</feature>
<organism evidence="2 3">
    <name type="scientific">Obba rivulosa</name>
    <dbReference type="NCBI Taxonomy" id="1052685"/>
    <lineage>
        <taxon>Eukaryota</taxon>
        <taxon>Fungi</taxon>
        <taxon>Dikarya</taxon>
        <taxon>Basidiomycota</taxon>
        <taxon>Agaricomycotina</taxon>
        <taxon>Agaricomycetes</taxon>
        <taxon>Polyporales</taxon>
        <taxon>Gelatoporiaceae</taxon>
        <taxon>Obba</taxon>
    </lineage>
</organism>
<evidence type="ECO:0000256" key="1">
    <source>
        <dbReference type="SAM" id="MobiDB-lite"/>
    </source>
</evidence>
<dbReference type="EMBL" id="KV722359">
    <property type="protein sequence ID" value="OCH93091.1"/>
    <property type="molecule type" value="Genomic_DNA"/>
</dbReference>
<feature type="region of interest" description="Disordered" evidence="1">
    <location>
        <begin position="22"/>
        <end position="52"/>
    </location>
</feature>
<feature type="region of interest" description="Disordered" evidence="1">
    <location>
        <begin position="735"/>
        <end position="825"/>
    </location>
</feature>
<feature type="region of interest" description="Disordered" evidence="1">
    <location>
        <begin position="188"/>
        <end position="590"/>
    </location>
</feature>
<proteinExistence type="predicted"/>
<dbReference type="AlphaFoldDB" id="A0A8E2AY46"/>
<dbReference type="Proteomes" id="UP000250043">
    <property type="component" value="Unassembled WGS sequence"/>
</dbReference>